<evidence type="ECO:0000256" key="1">
    <source>
        <dbReference type="ARBA" id="ARBA00022434"/>
    </source>
</evidence>
<feature type="domain" description="Rubrerythrin diiron-binding" evidence="3">
    <location>
        <begin position="33"/>
        <end position="159"/>
    </location>
</feature>
<dbReference type="Pfam" id="PF02915">
    <property type="entry name" value="Rubrerythrin"/>
    <property type="match status" value="1"/>
</dbReference>
<dbReference type="InterPro" id="IPR003251">
    <property type="entry name" value="Rr_diiron-bd_dom"/>
</dbReference>
<gene>
    <name evidence="4" type="ORF">B5E75_00575</name>
</gene>
<accession>A0A1Y4T3F6</accession>
<dbReference type="OrthoDB" id="9791649at2"/>
<proteinExistence type="predicted"/>
<sequence length="167" mass="19899">MNYLINKPYPKIQNIQPNPQYASMMLSNLGGLHSEMNAVSLYFYNHIILMDTWPELSEAMEKISIVEMHHLDIFAQLAYQLGTDPRLWDCQQGYLEYWSPSYNVYPCHLQSLLENAMIQEQQTINIYQKQIHCIYNQTIQKILYRIIEDEQLHLQIFESFLNEYNAK</sequence>
<dbReference type="GO" id="GO:0005506">
    <property type="term" value="F:iron ion binding"/>
    <property type="evidence" value="ECO:0007669"/>
    <property type="project" value="TreeGrafter"/>
</dbReference>
<dbReference type="RefSeq" id="WP_087356879.1">
    <property type="nucleotide sequence ID" value="NZ_JACJKO010000021.1"/>
</dbReference>
<dbReference type="InterPro" id="IPR009078">
    <property type="entry name" value="Ferritin-like_SF"/>
</dbReference>
<dbReference type="EMBL" id="NFLJ01000001">
    <property type="protein sequence ID" value="OUQ36664.1"/>
    <property type="molecule type" value="Genomic_DNA"/>
</dbReference>
<evidence type="ECO:0000256" key="2">
    <source>
        <dbReference type="ARBA" id="ARBA00023004"/>
    </source>
</evidence>
<dbReference type="PANTHER" id="PTHR30295">
    <property type="entry name" value="BACTERIOFERRITIN"/>
    <property type="match status" value="1"/>
</dbReference>
<keyword evidence="2" id="KW-0408">Iron</keyword>
<dbReference type="SUPFAM" id="SSF47240">
    <property type="entry name" value="Ferritin-like"/>
    <property type="match status" value="1"/>
</dbReference>
<dbReference type="Gene3D" id="1.20.1260.10">
    <property type="match status" value="2"/>
</dbReference>
<reference evidence="4 5" key="1">
    <citation type="journal article" date="2018" name="BMC Genomics">
        <title>Whole genome sequencing and function prediction of 133 gut anaerobes isolated from chicken caecum in pure cultures.</title>
        <authorList>
            <person name="Medvecky M."/>
            <person name="Cejkova D."/>
            <person name="Polansky O."/>
            <person name="Karasova D."/>
            <person name="Kubasova T."/>
            <person name="Cizek A."/>
            <person name="Rychlik I."/>
        </authorList>
    </citation>
    <scope>NUCLEOTIDE SEQUENCE [LARGE SCALE GENOMIC DNA]</scope>
    <source>
        <strain evidence="4 5">An13</strain>
    </source>
</reference>
<dbReference type="GO" id="GO:0005829">
    <property type="term" value="C:cytosol"/>
    <property type="evidence" value="ECO:0007669"/>
    <property type="project" value="TreeGrafter"/>
</dbReference>
<dbReference type="Proteomes" id="UP000195305">
    <property type="component" value="Unassembled WGS sequence"/>
</dbReference>
<keyword evidence="1" id="KW-0409">Iron storage</keyword>
<organism evidence="4 5">
    <name type="scientific">Massilimicrobiota timonensis</name>
    <dbReference type="NCBI Taxonomy" id="1776392"/>
    <lineage>
        <taxon>Bacteria</taxon>
        <taxon>Bacillati</taxon>
        <taxon>Bacillota</taxon>
        <taxon>Erysipelotrichia</taxon>
        <taxon>Erysipelotrichales</taxon>
        <taxon>Erysipelotrichaceae</taxon>
        <taxon>Massilimicrobiota</taxon>
    </lineage>
</organism>
<dbReference type="GO" id="GO:0004322">
    <property type="term" value="F:ferroxidase activity"/>
    <property type="evidence" value="ECO:0007669"/>
    <property type="project" value="TreeGrafter"/>
</dbReference>
<dbReference type="CDD" id="cd07908">
    <property type="entry name" value="Mn_catalase_like"/>
    <property type="match status" value="1"/>
</dbReference>
<dbReference type="InterPro" id="IPR012347">
    <property type="entry name" value="Ferritin-like"/>
</dbReference>
<dbReference type="AlphaFoldDB" id="A0A1Y4T3F6"/>
<comment type="caution">
    <text evidence="4">The sequence shown here is derived from an EMBL/GenBank/DDBJ whole genome shotgun (WGS) entry which is preliminary data.</text>
</comment>
<evidence type="ECO:0000313" key="4">
    <source>
        <dbReference type="EMBL" id="OUQ36664.1"/>
    </source>
</evidence>
<evidence type="ECO:0000259" key="3">
    <source>
        <dbReference type="Pfam" id="PF02915"/>
    </source>
</evidence>
<evidence type="ECO:0000313" key="5">
    <source>
        <dbReference type="Proteomes" id="UP000195305"/>
    </source>
</evidence>
<dbReference type="GO" id="GO:0006879">
    <property type="term" value="P:intracellular iron ion homeostasis"/>
    <property type="evidence" value="ECO:0007669"/>
    <property type="project" value="UniProtKB-KW"/>
</dbReference>
<protein>
    <recommendedName>
        <fullName evidence="3">Rubrerythrin diiron-binding domain-containing protein</fullName>
    </recommendedName>
</protein>
<dbReference type="PANTHER" id="PTHR30295:SF0">
    <property type="entry name" value="BACTERIOFERRITIN"/>
    <property type="match status" value="1"/>
</dbReference>
<dbReference type="GO" id="GO:0020037">
    <property type="term" value="F:heme binding"/>
    <property type="evidence" value="ECO:0007669"/>
    <property type="project" value="TreeGrafter"/>
</dbReference>
<keyword evidence="5" id="KW-1185">Reference proteome</keyword>
<name>A0A1Y4T3F6_9FIRM</name>